<proteinExistence type="predicted"/>
<dbReference type="Proteomes" id="UP001234989">
    <property type="component" value="Chromosome 11"/>
</dbReference>
<organism evidence="1 2">
    <name type="scientific">Solanum verrucosum</name>
    <dbReference type="NCBI Taxonomy" id="315347"/>
    <lineage>
        <taxon>Eukaryota</taxon>
        <taxon>Viridiplantae</taxon>
        <taxon>Streptophyta</taxon>
        <taxon>Embryophyta</taxon>
        <taxon>Tracheophyta</taxon>
        <taxon>Spermatophyta</taxon>
        <taxon>Magnoliopsida</taxon>
        <taxon>eudicotyledons</taxon>
        <taxon>Gunneridae</taxon>
        <taxon>Pentapetalae</taxon>
        <taxon>asterids</taxon>
        <taxon>lamiids</taxon>
        <taxon>Solanales</taxon>
        <taxon>Solanaceae</taxon>
        <taxon>Solanoideae</taxon>
        <taxon>Solaneae</taxon>
        <taxon>Solanum</taxon>
    </lineage>
</organism>
<evidence type="ECO:0000313" key="2">
    <source>
        <dbReference type="Proteomes" id="UP001234989"/>
    </source>
</evidence>
<reference evidence="1" key="1">
    <citation type="submission" date="2023-08" db="EMBL/GenBank/DDBJ databases">
        <title>A de novo genome assembly of Solanum verrucosum Schlechtendal, a Mexican diploid species geographically isolated from the other diploid A-genome species in potato relatives.</title>
        <authorList>
            <person name="Hosaka K."/>
        </authorList>
    </citation>
    <scope>NUCLEOTIDE SEQUENCE</scope>
    <source>
        <tissue evidence="1">Young leaves</tissue>
    </source>
</reference>
<gene>
    <name evidence="1" type="ORF">MTR67_048118</name>
</gene>
<keyword evidence="2" id="KW-1185">Reference proteome</keyword>
<dbReference type="PANTHER" id="PTHR33710">
    <property type="entry name" value="BNAC02G09200D PROTEIN"/>
    <property type="match status" value="1"/>
</dbReference>
<name>A0AAF0V0V6_SOLVR</name>
<dbReference type="Gene3D" id="3.60.10.10">
    <property type="entry name" value="Endonuclease/exonuclease/phosphatase"/>
    <property type="match status" value="1"/>
</dbReference>
<protein>
    <submittedName>
        <fullName evidence="1">Uncharacterized protein</fullName>
    </submittedName>
</protein>
<dbReference type="InterPro" id="IPR036691">
    <property type="entry name" value="Endo/exonu/phosph_ase_sf"/>
</dbReference>
<dbReference type="PANTHER" id="PTHR33710:SF65">
    <property type="entry name" value="ENDONUCLEASE_EXONUCLEASE_PHOSPHATASE"/>
    <property type="match status" value="1"/>
</dbReference>
<sequence>MDFQFTAIYGLHNIKDRGVLWADLKGIADQMLDSWLIMGDFNTILHIEDRSNGAPVKEAEIRDFNKFLVETGMMEMKAVGRDYTWTNEHVYSRIDRAIVNAHWIQKWAHMEANIMDPRCSDHSPLCVALFTIEKKNNRPFRFLNCLATHREFFHVVQRGWNEPAYGASMNRSWMKLKYVKMA</sequence>
<dbReference type="EMBL" id="CP133622">
    <property type="protein sequence ID" value="WMV54733.1"/>
    <property type="molecule type" value="Genomic_DNA"/>
</dbReference>
<dbReference type="SUPFAM" id="SSF56219">
    <property type="entry name" value="DNase I-like"/>
    <property type="match status" value="1"/>
</dbReference>
<accession>A0AAF0V0V6</accession>
<evidence type="ECO:0000313" key="1">
    <source>
        <dbReference type="EMBL" id="WMV54733.1"/>
    </source>
</evidence>
<dbReference type="AlphaFoldDB" id="A0AAF0V0V6"/>